<reference evidence="9" key="1">
    <citation type="journal article" date="2021" name="Nat. Commun.">
        <title>Genetic determinants of endophytism in the Arabidopsis root mycobiome.</title>
        <authorList>
            <person name="Mesny F."/>
            <person name="Miyauchi S."/>
            <person name="Thiergart T."/>
            <person name="Pickel B."/>
            <person name="Atanasova L."/>
            <person name="Karlsson M."/>
            <person name="Huettel B."/>
            <person name="Barry K.W."/>
            <person name="Haridas S."/>
            <person name="Chen C."/>
            <person name="Bauer D."/>
            <person name="Andreopoulos W."/>
            <person name="Pangilinan J."/>
            <person name="LaButti K."/>
            <person name="Riley R."/>
            <person name="Lipzen A."/>
            <person name="Clum A."/>
            <person name="Drula E."/>
            <person name="Henrissat B."/>
            <person name="Kohler A."/>
            <person name="Grigoriev I.V."/>
            <person name="Martin F.M."/>
            <person name="Hacquard S."/>
        </authorList>
    </citation>
    <scope>NUCLEOTIDE SEQUENCE</scope>
    <source>
        <strain evidence="9">FSSC 5 MPI-SDFR-AT-0091</strain>
    </source>
</reference>
<evidence type="ECO:0000256" key="5">
    <source>
        <dbReference type="ARBA" id="ARBA00022833"/>
    </source>
</evidence>
<dbReference type="Pfam" id="PF01447">
    <property type="entry name" value="Peptidase_M4"/>
    <property type="match status" value="1"/>
</dbReference>
<dbReference type="CDD" id="cd09597">
    <property type="entry name" value="M4_TLP"/>
    <property type="match status" value="1"/>
</dbReference>
<evidence type="ECO:0000313" key="9">
    <source>
        <dbReference type="EMBL" id="KAH7243901.1"/>
    </source>
</evidence>
<sequence>MCNQHQSEAICHFVPAYILQNIVDSKSEALPDEARRAARDTLSADQDFRERRVQALTSGEAPTVPGDSDVPAAQAPIVRSGFVPPGILEHVAQSELADDKTRESARAMLRSDAKIREQRAALVGPAATDEPHDPEAVALVLRRAIYDGGNLSPLPGTLARAEGAARKRDRQVNNAYDGVGITVKFFHTVFGRNAINGNGGTPIVTVHHNRNPGTLGYNNAFWDGVQFALGDGDGITFDYFADSLDVVAHELTHAITQYTAGIPYWKQAGGLNESISDVFAALVEQWHFNQTAADADWLTGQNLFPVAFKGAALRNIANPGTAFNDPILGRDRQIAHYSQYSDSLDVHDTSGIPNRAFYLIAIGFGGFAWQKAGKIWYETLTDPRVREFGGDITFKNWADVTVDQADRLFGIPASIIVRNAWVSVGVLV</sequence>
<dbReference type="InterPro" id="IPR013856">
    <property type="entry name" value="Peptidase_M4_domain"/>
</dbReference>
<evidence type="ECO:0000259" key="8">
    <source>
        <dbReference type="Pfam" id="PF02868"/>
    </source>
</evidence>
<evidence type="ECO:0000259" key="7">
    <source>
        <dbReference type="Pfam" id="PF01447"/>
    </source>
</evidence>
<proteinExistence type="inferred from homology"/>
<feature type="domain" description="Peptidase M4 C-terminal" evidence="8">
    <location>
        <begin position="260"/>
        <end position="426"/>
    </location>
</feature>
<evidence type="ECO:0000256" key="3">
    <source>
        <dbReference type="ARBA" id="ARBA00022723"/>
    </source>
</evidence>
<dbReference type="EMBL" id="JAGTJS010000018">
    <property type="protein sequence ID" value="KAH7243901.1"/>
    <property type="molecule type" value="Genomic_DNA"/>
</dbReference>
<dbReference type="Pfam" id="PF02868">
    <property type="entry name" value="Peptidase_M4_C"/>
    <property type="match status" value="1"/>
</dbReference>
<protein>
    <submittedName>
        <fullName evidence="9">Uncharacterized protein</fullName>
    </submittedName>
</protein>
<dbReference type="PANTHER" id="PTHR43579">
    <property type="match status" value="1"/>
</dbReference>
<dbReference type="PRINTS" id="PR00730">
    <property type="entry name" value="THERMOLYSIN"/>
</dbReference>
<dbReference type="AlphaFoldDB" id="A0A9P9GRB8"/>
<organism evidence="9 10">
    <name type="scientific">Fusarium solani</name>
    <name type="common">Filamentous fungus</name>
    <dbReference type="NCBI Taxonomy" id="169388"/>
    <lineage>
        <taxon>Eukaryota</taxon>
        <taxon>Fungi</taxon>
        <taxon>Dikarya</taxon>
        <taxon>Ascomycota</taxon>
        <taxon>Pezizomycotina</taxon>
        <taxon>Sordariomycetes</taxon>
        <taxon>Hypocreomycetidae</taxon>
        <taxon>Hypocreales</taxon>
        <taxon>Nectriaceae</taxon>
        <taxon>Fusarium</taxon>
        <taxon>Fusarium solani species complex</taxon>
    </lineage>
</organism>
<dbReference type="Proteomes" id="UP000736672">
    <property type="component" value="Unassembled WGS sequence"/>
</dbReference>
<keyword evidence="3" id="KW-0479">Metal-binding</keyword>
<dbReference type="GO" id="GO:0004222">
    <property type="term" value="F:metalloendopeptidase activity"/>
    <property type="evidence" value="ECO:0007669"/>
    <property type="project" value="InterPro"/>
</dbReference>
<dbReference type="InterPro" id="IPR001570">
    <property type="entry name" value="Peptidase_M4_C_domain"/>
</dbReference>
<evidence type="ECO:0000256" key="4">
    <source>
        <dbReference type="ARBA" id="ARBA00022801"/>
    </source>
</evidence>
<keyword evidence="2" id="KW-0645">Protease</keyword>
<dbReference type="GO" id="GO:0006508">
    <property type="term" value="P:proteolysis"/>
    <property type="evidence" value="ECO:0007669"/>
    <property type="project" value="UniProtKB-KW"/>
</dbReference>
<keyword evidence="10" id="KW-1185">Reference proteome</keyword>
<comment type="caution">
    <text evidence="9">The sequence shown here is derived from an EMBL/GenBank/DDBJ whole genome shotgun (WGS) entry which is preliminary data.</text>
</comment>
<dbReference type="Gene3D" id="1.10.390.10">
    <property type="entry name" value="Neutral Protease Domain 2"/>
    <property type="match status" value="1"/>
</dbReference>
<dbReference type="InterPro" id="IPR052759">
    <property type="entry name" value="Metalloprotease_M4"/>
</dbReference>
<dbReference type="PANTHER" id="PTHR43579:SF1">
    <property type="entry name" value="NEUTRAL METALLOPROTEINASE"/>
    <property type="match status" value="1"/>
</dbReference>
<dbReference type="SUPFAM" id="SSF55486">
    <property type="entry name" value="Metalloproteases ('zincins'), catalytic domain"/>
    <property type="match status" value="1"/>
</dbReference>
<keyword evidence="5" id="KW-0862">Zinc</keyword>
<evidence type="ECO:0000313" key="10">
    <source>
        <dbReference type="Proteomes" id="UP000736672"/>
    </source>
</evidence>
<dbReference type="InterPro" id="IPR027268">
    <property type="entry name" value="Peptidase_M4/M1_CTD_sf"/>
</dbReference>
<keyword evidence="4" id="KW-0378">Hydrolase</keyword>
<dbReference type="InterPro" id="IPR023612">
    <property type="entry name" value="Peptidase_M4"/>
</dbReference>
<name>A0A9P9GRB8_FUSSL</name>
<keyword evidence="6" id="KW-0482">Metalloprotease</keyword>
<gene>
    <name evidence="9" type="ORF">B0J15DRAFT_565342</name>
</gene>
<evidence type="ECO:0000256" key="2">
    <source>
        <dbReference type="ARBA" id="ARBA00022670"/>
    </source>
</evidence>
<dbReference type="OrthoDB" id="5332336at2759"/>
<evidence type="ECO:0000256" key="1">
    <source>
        <dbReference type="ARBA" id="ARBA00009388"/>
    </source>
</evidence>
<dbReference type="GO" id="GO:0046872">
    <property type="term" value="F:metal ion binding"/>
    <property type="evidence" value="ECO:0007669"/>
    <property type="project" value="UniProtKB-KW"/>
</dbReference>
<accession>A0A9P9GRB8</accession>
<dbReference type="Gene3D" id="3.10.170.10">
    <property type="match status" value="1"/>
</dbReference>
<feature type="domain" description="Peptidase M4" evidence="7">
    <location>
        <begin position="172"/>
        <end position="257"/>
    </location>
</feature>
<comment type="similarity">
    <text evidence="1">Belongs to the peptidase M4 family.</text>
</comment>
<evidence type="ECO:0000256" key="6">
    <source>
        <dbReference type="ARBA" id="ARBA00023049"/>
    </source>
</evidence>